<evidence type="ECO:0000313" key="2">
    <source>
        <dbReference type="EMBL" id="EGD60646.1"/>
    </source>
</evidence>
<reference evidence="2 3" key="1">
    <citation type="journal article" date="2012" name="J. Bacteriol.">
        <title>Draft Genome Sequence of Novosphingobium nitrogenifigens Y88T.</title>
        <authorList>
            <person name="Strabala T.J."/>
            <person name="Macdonald L."/>
            <person name="Liu V."/>
            <person name="Smit A.M."/>
        </authorList>
    </citation>
    <scope>NUCLEOTIDE SEQUENCE [LARGE SCALE GENOMIC DNA]</scope>
    <source>
        <strain evidence="2 3">DSM 19370</strain>
    </source>
</reference>
<dbReference type="STRING" id="983920.Y88_2759"/>
<dbReference type="HOGENOM" id="CLU_1000522_0_0_5"/>
<keyword evidence="1" id="KW-0472">Membrane</keyword>
<name>F1Z434_9SPHN</name>
<dbReference type="InParanoid" id="F1Z434"/>
<protein>
    <submittedName>
        <fullName evidence="2">Uncharacterized protein</fullName>
    </submittedName>
</protein>
<evidence type="ECO:0000313" key="3">
    <source>
        <dbReference type="Proteomes" id="UP000004728"/>
    </source>
</evidence>
<dbReference type="AlphaFoldDB" id="F1Z434"/>
<accession>F1Z434</accession>
<keyword evidence="1" id="KW-0812">Transmembrane</keyword>
<dbReference type="eggNOG" id="ENOG5030YKV">
    <property type="taxonomic scope" value="Bacteria"/>
</dbReference>
<dbReference type="EMBL" id="AEWJ01000017">
    <property type="protein sequence ID" value="EGD60646.1"/>
    <property type="molecule type" value="Genomic_DNA"/>
</dbReference>
<evidence type="ECO:0000256" key="1">
    <source>
        <dbReference type="SAM" id="Phobius"/>
    </source>
</evidence>
<sequence>MVAHVGKAGADMAQLNVTVEEHVLTAVDRLASDRQMTRPALVRALLDEALAADLVGRPLFAQPEAPSAPAIDPATLIALTGQLDKLTKRLNATLRAHDQRDEALMGQHVLNAEAINAAQAKLAEQINGRLRDSFGPFRKEMTGLGEVINGQQEALAQLLAQHRDELARSQNESPAFTAISRELTRLDQSVRQARPNVTIKLFDYSRTFERWELAAGAVMALSLAFFVLVMIARILPDGWFAVPVGRAFFGNDQHAECAFSGGSYSSDGSCLRGTRRLW</sequence>
<proteinExistence type="predicted"/>
<organism evidence="2 3">
    <name type="scientific">Novosphingobium nitrogenifigens DSM 19370</name>
    <dbReference type="NCBI Taxonomy" id="983920"/>
    <lineage>
        <taxon>Bacteria</taxon>
        <taxon>Pseudomonadati</taxon>
        <taxon>Pseudomonadota</taxon>
        <taxon>Alphaproteobacteria</taxon>
        <taxon>Sphingomonadales</taxon>
        <taxon>Sphingomonadaceae</taxon>
        <taxon>Novosphingobium</taxon>
    </lineage>
</organism>
<feature type="transmembrane region" description="Helical" evidence="1">
    <location>
        <begin position="213"/>
        <end position="235"/>
    </location>
</feature>
<keyword evidence="1" id="KW-1133">Transmembrane helix</keyword>
<keyword evidence="3" id="KW-1185">Reference proteome</keyword>
<comment type="caution">
    <text evidence="2">The sequence shown here is derived from an EMBL/GenBank/DDBJ whole genome shotgun (WGS) entry which is preliminary data.</text>
</comment>
<gene>
    <name evidence="2" type="ORF">Y88_2759</name>
</gene>
<dbReference type="Proteomes" id="UP000004728">
    <property type="component" value="Unassembled WGS sequence"/>
</dbReference>